<accession>A0AAV7R1U3</accession>
<dbReference type="EMBL" id="JANPWB010000010">
    <property type="protein sequence ID" value="KAJ1145316.1"/>
    <property type="molecule type" value="Genomic_DNA"/>
</dbReference>
<dbReference type="AlphaFoldDB" id="A0AAV7R1U3"/>
<evidence type="ECO:0000313" key="3">
    <source>
        <dbReference type="Proteomes" id="UP001066276"/>
    </source>
</evidence>
<feature type="compositionally biased region" description="Gly residues" evidence="1">
    <location>
        <begin position="232"/>
        <end position="243"/>
    </location>
</feature>
<evidence type="ECO:0000256" key="1">
    <source>
        <dbReference type="SAM" id="MobiDB-lite"/>
    </source>
</evidence>
<feature type="region of interest" description="Disordered" evidence="1">
    <location>
        <begin position="232"/>
        <end position="259"/>
    </location>
</feature>
<keyword evidence="3" id="KW-1185">Reference proteome</keyword>
<comment type="caution">
    <text evidence="2">The sequence shown here is derived from an EMBL/GenBank/DDBJ whole genome shotgun (WGS) entry which is preliminary data.</text>
</comment>
<reference evidence="2" key="1">
    <citation type="journal article" date="2022" name="bioRxiv">
        <title>Sequencing and chromosome-scale assembly of the giantPleurodeles waltlgenome.</title>
        <authorList>
            <person name="Brown T."/>
            <person name="Elewa A."/>
            <person name="Iarovenko S."/>
            <person name="Subramanian E."/>
            <person name="Araus A.J."/>
            <person name="Petzold A."/>
            <person name="Susuki M."/>
            <person name="Suzuki K.-i.T."/>
            <person name="Hayashi T."/>
            <person name="Toyoda A."/>
            <person name="Oliveira C."/>
            <person name="Osipova E."/>
            <person name="Leigh N.D."/>
            <person name="Simon A."/>
            <person name="Yun M.H."/>
        </authorList>
    </citation>
    <scope>NUCLEOTIDE SEQUENCE</scope>
    <source>
        <strain evidence="2">20211129_DDA</strain>
        <tissue evidence="2">Liver</tissue>
    </source>
</reference>
<proteinExistence type="predicted"/>
<feature type="compositionally biased region" description="Basic and acidic residues" evidence="1">
    <location>
        <begin position="159"/>
        <end position="174"/>
    </location>
</feature>
<organism evidence="2 3">
    <name type="scientific">Pleurodeles waltl</name>
    <name type="common">Iberian ribbed newt</name>
    <dbReference type="NCBI Taxonomy" id="8319"/>
    <lineage>
        <taxon>Eukaryota</taxon>
        <taxon>Metazoa</taxon>
        <taxon>Chordata</taxon>
        <taxon>Craniata</taxon>
        <taxon>Vertebrata</taxon>
        <taxon>Euteleostomi</taxon>
        <taxon>Amphibia</taxon>
        <taxon>Batrachia</taxon>
        <taxon>Caudata</taxon>
        <taxon>Salamandroidea</taxon>
        <taxon>Salamandridae</taxon>
        <taxon>Pleurodelinae</taxon>
        <taxon>Pleurodeles</taxon>
    </lineage>
</organism>
<evidence type="ECO:0000313" key="2">
    <source>
        <dbReference type="EMBL" id="KAJ1145316.1"/>
    </source>
</evidence>
<dbReference type="Proteomes" id="UP001066276">
    <property type="component" value="Chromosome 6"/>
</dbReference>
<name>A0AAV7R1U3_PLEWA</name>
<protein>
    <submittedName>
        <fullName evidence="2">Uncharacterized protein</fullName>
    </submittedName>
</protein>
<sequence>MQPGHPEIHECIGNVVFEVAPGHEEKELGGSVLLAVPLSEACSEEHPRGTYRPQLWPAHRCGPGRLLCSSQIQSGAVRAKRRSYRRPPCFTKALAGVQDLRWRRRACRRGVPEIACGRAEPAVRISAGFTHAACGEERGTAGLAVRPSRPGGPVLPRKTIGDTWRDPADPVRERSGAEAWGPWIGRPWQALPLGPGWPLLGLGLVVEPGCEEVAAEKRGWLAPGLPAEGPGLVGVGPPVGGTIGPQRSPQRRRRRKELGWPGVRARWQQCESAA</sequence>
<feature type="region of interest" description="Disordered" evidence="1">
    <location>
        <begin position="142"/>
        <end position="174"/>
    </location>
</feature>
<gene>
    <name evidence="2" type="ORF">NDU88_011605</name>
</gene>